<dbReference type="OrthoDB" id="2290519at2"/>
<dbReference type="InterPro" id="IPR003593">
    <property type="entry name" value="AAA+_ATPase"/>
</dbReference>
<comment type="caution">
    <text evidence="5">The sequence shown here is derived from an EMBL/GenBank/DDBJ whole genome shotgun (WGS) entry which is preliminary data.</text>
</comment>
<dbReference type="PANTHER" id="PTHR42939">
    <property type="entry name" value="ABC TRANSPORTER ATP-BINDING PROTEIN ALBC-RELATED"/>
    <property type="match status" value="1"/>
</dbReference>
<dbReference type="Gene3D" id="3.40.50.300">
    <property type="entry name" value="P-loop containing nucleotide triphosphate hydrolases"/>
    <property type="match status" value="1"/>
</dbReference>
<proteinExistence type="predicted"/>
<keyword evidence="6" id="KW-1185">Reference proteome</keyword>
<keyword evidence="3 5" id="KW-0067">ATP-binding</keyword>
<dbReference type="SUPFAM" id="SSF52540">
    <property type="entry name" value="P-loop containing nucleoside triphosphate hydrolases"/>
    <property type="match status" value="1"/>
</dbReference>
<dbReference type="RefSeq" id="WP_135765082.1">
    <property type="nucleotide sequence ID" value="NZ_RQHV01000061.1"/>
</dbReference>
<protein>
    <submittedName>
        <fullName evidence="5">ATP-binding cassette domain-containing protein</fullName>
    </submittedName>
</protein>
<keyword evidence="1" id="KW-0813">Transport</keyword>
<dbReference type="InterPro" id="IPR003439">
    <property type="entry name" value="ABC_transporter-like_ATP-bd"/>
</dbReference>
<name>A0A4R9LKQ6_9LEPT</name>
<accession>A0A4R9LKQ6</accession>
<reference evidence="5" key="1">
    <citation type="journal article" date="2019" name="PLoS Negl. Trop. Dis.">
        <title>Revisiting the worldwide diversity of Leptospira species in the environment.</title>
        <authorList>
            <person name="Vincent A.T."/>
            <person name="Schiettekatte O."/>
            <person name="Bourhy P."/>
            <person name="Veyrier F.J."/>
            <person name="Picardeau M."/>
        </authorList>
    </citation>
    <scope>NUCLEOTIDE SEQUENCE [LARGE SCALE GENOMIC DNA]</scope>
    <source>
        <strain evidence="5">201400974</strain>
    </source>
</reference>
<dbReference type="CDD" id="cd00267">
    <property type="entry name" value="ABC_ATPase"/>
    <property type="match status" value="1"/>
</dbReference>
<dbReference type="Proteomes" id="UP000298264">
    <property type="component" value="Unassembled WGS sequence"/>
</dbReference>
<dbReference type="GO" id="GO:0005524">
    <property type="term" value="F:ATP binding"/>
    <property type="evidence" value="ECO:0007669"/>
    <property type="project" value="UniProtKB-KW"/>
</dbReference>
<sequence length="206" mass="23450">MPKTILECKSLNLTVGYKTLFRNLSLSFSGPGLYIIQGENGAGKSSFLKEIYHYAKISENWHFPEGEKTISYLGHELGLYTSLSLSENISYYSSLSEMSLNEEEVSAWIGRFKLEKRTREPVYMFSRGMKQKAALIRTFLSSPDIVLLDEPYTGLDLKSTELFTKILNEEMEKRMILIVLHEIPKGLNCTEIINLSDYGNGSRHVS</sequence>
<evidence type="ECO:0000313" key="6">
    <source>
        <dbReference type="Proteomes" id="UP000298264"/>
    </source>
</evidence>
<dbReference type="PANTHER" id="PTHR42939:SF1">
    <property type="entry name" value="ABC TRANSPORTER ATP-BINDING PROTEIN ALBC-RELATED"/>
    <property type="match status" value="1"/>
</dbReference>
<organism evidence="5 6">
    <name type="scientific">Leptospira ilyithenensis</name>
    <dbReference type="NCBI Taxonomy" id="2484901"/>
    <lineage>
        <taxon>Bacteria</taxon>
        <taxon>Pseudomonadati</taxon>
        <taxon>Spirochaetota</taxon>
        <taxon>Spirochaetia</taxon>
        <taxon>Leptospirales</taxon>
        <taxon>Leptospiraceae</taxon>
        <taxon>Leptospira</taxon>
    </lineage>
</organism>
<gene>
    <name evidence="5" type="ORF">EHS11_14405</name>
</gene>
<dbReference type="AlphaFoldDB" id="A0A4R9LKQ6"/>
<evidence type="ECO:0000256" key="3">
    <source>
        <dbReference type="ARBA" id="ARBA00022840"/>
    </source>
</evidence>
<dbReference type="GO" id="GO:0016887">
    <property type="term" value="F:ATP hydrolysis activity"/>
    <property type="evidence" value="ECO:0007669"/>
    <property type="project" value="InterPro"/>
</dbReference>
<dbReference type="EMBL" id="RQHV01000061">
    <property type="protein sequence ID" value="TGN08122.1"/>
    <property type="molecule type" value="Genomic_DNA"/>
</dbReference>
<dbReference type="SMART" id="SM00382">
    <property type="entry name" value="AAA"/>
    <property type="match status" value="1"/>
</dbReference>
<evidence type="ECO:0000259" key="4">
    <source>
        <dbReference type="PROSITE" id="PS50893"/>
    </source>
</evidence>
<evidence type="ECO:0000256" key="2">
    <source>
        <dbReference type="ARBA" id="ARBA00022741"/>
    </source>
</evidence>
<dbReference type="PROSITE" id="PS50893">
    <property type="entry name" value="ABC_TRANSPORTER_2"/>
    <property type="match status" value="1"/>
</dbReference>
<keyword evidence="2" id="KW-0547">Nucleotide-binding</keyword>
<dbReference type="Pfam" id="PF00005">
    <property type="entry name" value="ABC_tran"/>
    <property type="match status" value="1"/>
</dbReference>
<evidence type="ECO:0000313" key="5">
    <source>
        <dbReference type="EMBL" id="TGN08122.1"/>
    </source>
</evidence>
<dbReference type="InterPro" id="IPR051782">
    <property type="entry name" value="ABC_Transporter_VariousFunc"/>
</dbReference>
<dbReference type="InterPro" id="IPR027417">
    <property type="entry name" value="P-loop_NTPase"/>
</dbReference>
<evidence type="ECO:0000256" key="1">
    <source>
        <dbReference type="ARBA" id="ARBA00022448"/>
    </source>
</evidence>
<feature type="domain" description="ABC transporter" evidence="4">
    <location>
        <begin position="6"/>
        <end position="205"/>
    </location>
</feature>